<feature type="region of interest" description="Disordered" evidence="1">
    <location>
        <begin position="1"/>
        <end position="24"/>
    </location>
</feature>
<name>A0A7J6PBL4_PEROL</name>
<evidence type="ECO:0000256" key="1">
    <source>
        <dbReference type="SAM" id="MobiDB-lite"/>
    </source>
</evidence>
<dbReference type="AlphaFoldDB" id="A0A7J6PBL4"/>
<evidence type="ECO:0000313" key="3">
    <source>
        <dbReference type="Proteomes" id="UP000553632"/>
    </source>
</evidence>
<accession>A0A7J6PBL4</accession>
<proteinExistence type="predicted"/>
<feature type="non-terminal residue" evidence="2">
    <location>
        <position position="1"/>
    </location>
</feature>
<protein>
    <submittedName>
        <fullName evidence="2">Uncharacterized protein</fullName>
    </submittedName>
</protein>
<organism evidence="2 3">
    <name type="scientific">Perkinsus olseni</name>
    <name type="common">Perkinsus atlanticus</name>
    <dbReference type="NCBI Taxonomy" id="32597"/>
    <lineage>
        <taxon>Eukaryota</taxon>
        <taxon>Sar</taxon>
        <taxon>Alveolata</taxon>
        <taxon>Perkinsozoa</taxon>
        <taxon>Perkinsea</taxon>
        <taxon>Perkinsida</taxon>
        <taxon>Perkinsidae</taxon>
        <taxon>Perkinsus</taxon>
    </lineage>
</organism>
<gene>
    <name evidence="2" type="ORF">FOZ63_020600</name>
</gene>
<dbReference type="EMBL" id="JABANO010039357">
    <property type="protein sequence ID" value="KAF4693558.1"/>
    <property type="molecule type" value="Genomic_DNA"/>
</dbReference>
<dbReference type="Gene3D" id="2.20.25.240">
    <property type="match status" value="1"/>
</dbReference>
<comment type="caution">
    <text evidence="2">The sequence shown here is derived from an EMBL/GenBank/DDBJ whole genome shotgun (WGS) entry which is preliminary data.</text>
</comment>
<keyword evidence="3" id="KW-1185">Reference proteome</keyword>
<feature type="non-terminal residue" evidence="2">
    <location>
        <position position="151"/>
    </location>
</feature>
<sequence>AASADSSEDEDIESSDDMDFDSESDLEEYVPSWRFVPSTRGGVLLIIDGYRYWRRPSSKKIRYICSTQGCNSSAYTNMNPNSLVPGDEELEPQSVGNHDHSPHEISGGWNSILQQRIHQACKSKPFSSATAIYAEAVKVIPKDELPNVHGP</sequence>
<reference evidence="2 3" key="1">
    <citation type="submission" date="2020-04" db="EMBL/GenBank/DDBJ databases">
        <title>Perkinsus olseni comparative genomics.</title>
        <authorList>
            <person name="Bogema D.R."/>
        </authorList>
    </citation>
    <scope>NUCLEOTIDE SEQUENCE [LARGE SCALE GENOMIC DNA]</scope>
    <source>
        <strain evidence="2 3">ATCC PRA-207</strain>
    </source>
</reference>
<dbReference type="Proteomes" id="UP000553632">
    <property type="component" value="Unassembled WGS sequence"/>
</dbReference>
<evidence type="ECO:0000313" key="2">
    <source>
        <dbReference type="EMBL" id="KAF4693558.1"/>
    </source>
</evidence>